<dbReference type="Gene3D" id="3.40.50.1820">
    <property type="entry name" value="alpha/beta hydrolase"/>
    <property type="match status" value="1"/>
</dbReference>
<dbReference type="PRINTS" id="PR00111">
    <property type="entry name" value="ABHYDROLASE"/>
</dbReference>
<dbReference type="OrthoDB" id="9800988at2"/>
<dbReference type="InterPro" id="IPR000073">
    <property type="entry name" value="AB_hydrolase_1"/>
</dbReference>
<feature type="domain" description="AB hydrolase-1" evidence="1">
    <location>
        <begin position="25"/>
        <end position="148"/>
    </location>
</feature>
<keyword evidence="2" id="KW-0378">Hydrolase</keyword>
<evidence type="ECO:0000313" key="3">
    <source>
        <dbReference type="Proteomes" id="UP000295124"/>
    </source>
</evidence>
<reference evidence="2 3" key="1">
    <citation type="submission" date="2019-03" db="EMBL/GenBank/DDBJ databases">
        <title>Draft genome sequences of novel Actinobacteria.</title>
        <authorList>
            <person name="Sahin N."/>
            <person name="Ay H."/>
            <person name="Saygin H."/>
        </authorList>
    </citation>
    <scope>NUCLEOTIDE SEQUENCE [LARGE SCALE GENOMIC DNA]</scope>
    <source>
        <strain evidence="2 3">JCM 13523</strain>
    </source>
</reference>
<dbReference type="Proteomes" id="UP000295124">
    <property type="component" value="Unassembled WGS sequence"/>
</dbReference>
<dbReference type="GO" id="GO:0016787">
    <property type="term" value="F:hydrolase activity"/>
    <property type="evidence" value="ECO:0007669"/>
    <property type="project" value="UniProtKB-KW"/>
</dbReference>
<dbReference type="AlphaFoldDB" id="A0A4R4YMJ2"/>
<evidence type="ECO:0000259" key="1">
    <source>
        <dbReference type="Pfam" id="PF00561"/>
    </source>
</evidence>
<dbReference type="Pfam" id="PF00561">
    <property type="entry name" value="Abhydrolase_1"/>
    <property type="match status" value="1"/>
</dbReference>
<sequence>MGDGVRLTDGRWIELWDGGARAGTPVLFLAGCPDTRHAAYPGDEAARRLGIRLVAINRPGYGRSTSHPSTHASVADDVVAVADALGIERFAVMGMSIGGPYTAASAALHPERVTALAVLASPASVPELDPPYHRDDLDADRQAFFDRLARTSPAEAAELMRPDFLAYVAQLNPADPDDTALVRRFLAELDPHDAKVLRGATGAVAGLKLGSDQAIAAGIREALVNPDGYLRDAAISFRTWEFQPEAVRCPTHLWYGELDANASVRNGHWLAERIPPATLVIHPQTTHLAVLQEHWVTVLSGLAESGS</sequence>
<dbReference type="InterPro" id="IPR029058">
    <property type="entry name" value="AB_hydrolase_fold"/>
</dbReference>
<accession>A0A4R4YMJ2</accession>
<dbReference type="PANTHER" id="PTHR43433">
    <property type="entry name" value="HYDROLASE, ALPHA/BETA FOLD FAMILY PROTEIN"/>
    <property type="match status" value="1"/>
</dbReference>
<proteinExistence type="predicted"/>
<name>A0A4R4YMJ2_9ACTN</name>
<keyword evidence="3" id="KW-1185">Reference proteome</keyword>
<gene>
    <name evidence="2" type="ORF">E1263_38040</name>
</gene>
<dbReference type="PROSITE" id="PS51257">
    <property type="entry name" value="PROKAR_LIPOPROTEIN"/>
    <property type="match status" value="1"/>
</dbReference>
<dbReference type="EMBL" id="SMKX01000194">
    <property type="protein sequence ID" value="TDD45720.1"/>
    <property type="molecule type" value="Genomic_DNA"/>
</dbReference>
<dbReference type="SUPFAM" id="SSF53474">
    <property type="entry name" value="alpha/beta-Hydrolases"/>
    <property type="match status" value="1"/>
</dbReference>
<protein>
    <submittedName>
        <fullName evidence="2">Alpha/beta hydrolase</fullName>
    </submittedName>
</protein>
<dbReference type="PANTHER" id="PTHR43433:SF10">
    <property type="entry name" value="AB HYDROLASE-1 DOMAIN-CONTAINING PROTEIN"/>
    <property type="match status" value="1"/>
</dbReference>
<dbReference type="RefSeq" id="WP_132176539.1">
    <property type="nucleotide sequence ID" value="NZ_SMKX01000194.1"/>
</dbReference>
<evidence type="ECO:0000313" key="2">
    <source>
        <dbReference type="EMBL" id="TDD45720.1"/>
    </source>
</evidence>
<dbReference type="InterPro" id="IPR050471">
    <property type="entry name" value="AB_hydrolase"/>
</dbReference>
<comment type="caution">
    <text evidence="2">The sequence shown here is derived from an EMBL/GenBank/DDBJ whole genome shotgun (WGS) entry which is preliminary data.</text>
</comment>
<organism evidence="2 3">
    <name type="scientific">Kribbella antibiotica</name>
    <dbReference type="NCBI Taxonomy" id="190195"/>
    <lineage>
        <taxon>Bacteria</taxon>
        <taxon>Bacillati</taxon>
        <taxon>Actinomycetota</taxon>
        <taxon>Actinomycetes</taxon>
        <taxon>Propionibacteriales</taxon>
        <taxon>Kribbellaceae</taxon>
        <taxon>Kribbella</taxon>
    </lineage>
</organism>